<accession>A0A0E9QTX1</accession>
<reference evidence="1" key="1">
    <citation type="submission" date="2014-11" db="EMBL/GenBank/DDBJ databases">
        <authorList>
            <person name="Amaro Gonzalez C."/>
        </authorList>
    </citation>
    <scope>NUCLEOTIDE SEQUENCE</scope>
</reference>
<organism evidence="1">
    <name type="scientific">Anguilla anguilla</name>
    <name type="common">European freshwater eel</name>
    <name type="synonym">Muraena anguilla</name>
    <dbReference type="NCBI Taxonomy" id="7936"/>
    <lineage>
        <taxon>Eukaryota</taxon>
        <taxon>Metazoa</taxon>
        <taxon>Chordata</taxon>
        <taxon>Craniata</taxon>
        <taxon>Vertebrata</taxon>
        <taxon>Euteleostomi</taxon>
        <taxon>Actinopterygii</taxon>
        <taxon>Neopterygii</taxon>
        <taxon>Teleostei</taxon>
        <taxon>Anguilliformes</taxon>
        <taxon>Anguillidae</taxon>
        <taxon>Anguilla</taxon>
    </lineage>
</organism>
<evidence type="ECO:0000313" key="1">
    <source>
        <dbReference type="EMBL" id="JAH20254.1"/>
    </source>
</evidence>
<sequence length="39" mass="4572">MNIFNTEYQFGAEHVMKAEVNGQTWNRTSGHVSLWRFGK</sequence>
<protein>
    <submittedName>
        <fullName evidence="1">Uncharacterized protein</fullName>
    </submittedName>
</protein>
<reference evidence="1" key="2">
    <citation type="journal article" date="2015" name="Fish Shellfish Immunol.">
        <title>Early steps in the European eel (Anguilla anguilla)-Vibrio vulnificus interaction in the gills: Role of the RtxA13 toxin.</title>
        <authorList>
            <person name="Callol A."/>
            <person name="Pajuelo D."/>
            <person name="Ebbesson L."/>
            <person name="Teles M."/>
            <person name="MacKenzie S."/>
            <person name="Amaro C."/>
        </authorList>
    </citation>
    <scope>NUCLEOTIDE SEQUENCE</scope>
</reference>
<dbReference type="EMBL" id="GBXM01088323">
    <property type="protein sequence ID" value="JAH20254.1"/>
    <property type="molecule type" value="Transcribed_RNA"/>
</dbReference>
<proteinExistence type="predicted"/>
<name>A0A0E9QTX1_ANGAN</name>
<dbReference type="AlphaFoldDB" id="A0A0E9QTX1"/>